<gene>
    <name evidence="2" type="ORF">JOD17_003849</name>
</gene>
<evidence type="ECO:0000313" key="2">
    <source>
        <dbReference type="EMBL" id="MBM7634723.1"/>
    </source>
</evidence>
<name>A0ABS2PIS4_9BACL</name>
<sequence length="53" mass="6237">MGHKSNKNHKHDHQFRETSNHGEHRNGRLSQFKNSTSGEDDHYNQYVSSKDND</sequence>
<dbReference type="EMBL" id="JAFBEC010000016">
    <property type="protein sequence ID" value="MBM7634723.1"/>
    <property type="molecule type" value="Genomic_DNA"/>
</dbReference>
<evidence type="ECO:0000256" key="1">
    <source>
        <dbReference type="SAM" id="MobiDB-lite"/>
    </source>
</evidence>
<feature type="region of interest" description="Disordered" evidence="1">
    <location>
        <begin position="1"/>
        <end position="53"/>
    </location>
</feature>
<organism evidence="2 3">
    <name type="scientific">Geomicrobium sediminis</name>
    <dbReference type="NCBI Taxonomy" id="1347788"/>
    <lineage>
        <taxon>Bacteria</taxon>
        <taxon>Bacillati</taxon>
        <taxon>Bacillota</taxon>
        <taxon>Bacilli</taxon>
        <taxon>Bacillales</taxon>
        <taxon>Geomicrobium</taxon>
    </lineage>
</organism>
<comment type="caution">
    <text evidence="2">The sequence shown here is derived from an EMBL/GenBank/DDBJ whole genome shotgun (WGS) entry which is preliminary data.</text>
</comment>
<feature type="compositionally biased region" description="Basic and acidic residues" evidence="1">
    <location>
        <begin position="14"/>
        <end position="26"/>
    </location>
</feature>
<evidence type="ECO:0000313" key="3">
    <source>
        <dbReference type="Proteomes" id="UP000741863"/>
    </source>
</evidence>
<reference evidence="2 3" key="1">
    <citation type="submission" date="2021-01" db="EMBL/GenBank/DDBJ databases">
        <title>Genomic Encyclopedia of Type Strains, Phase IV (KMG-IV): sequencing the most valuable type-strain genomes for metagenomic binning, comparative biology and taxonomic classification.</title>
        <authorList>
            <person name="Goeker M."/>
        </authorList>
    </citation>
    <scope>NUCLEOTIDE SEQUENCE [LARGE SCALE GENOMIC DNA]</scope>
    <source>
        <strain evidence="2 3">DSM 25540</strain>
    </source>
</reference>
<protein>
    <submittedName>
        <fullName evidence="2">Uncharacterized protein</fullName>
    </submittedName>
</protein>
<proteinExistence type="predicted"/>
<accession>A0ABS2PIS4</accession>
<feature type="compositionally biased region" description="Basic residues" evidence="1">
    <location>
        <begin position="1"/>
        <end position="13"/>
    </location>
</feature>
<feature type="compositionally biased region" description="Polar residues" evidence="1">
    <location>
        <begin position="28"/>
        <end position="37"/>
    </location>
</feature>
<keyword evidence="3" id="KW-1185">Reference proteome</keyword>
<dbReference type="RefSeq" id="WP_193745312.1">
    <property type="nucleotide sequence ID" value="NZ_JAFBEC010000016.1"/>
</dbReference>
<dbReference type="Proteomes" id="UP000741863">
    <property type="component" value="Unassembled WGS sequence"/>
</dbReference>